<keyword evidence="2" id="KW-1185">Reference proteome</keyword>
<dbReference type="RefSeq" id="WP_225237864.1">
    <property type="nucleotide sequence ID" value="NZ_JAHYBX010000001.1"/>
</dbReference>
<dbReference type="Proteomes" id="UP001198602">
    <property type="component" value="Unassembled WGS sequence"/>
</dbReference>
<comment type="caution">
    <text evidence="1">The sequence shown here is derived from an EMBL/GenBank/DDBJ whole genome shotgun (WGS) entry which is preliminary data.</text>
</comment>
<proteinExistence type="predicted"/>
<reference evidence="1 2" key="1">
    <citation type="submission" date="2021-07" db="EMBL/GenBank/DDBJ databases">
        <title>Characterization of Violacein-producing bacteria and related species.</title>
        <authorList>
            <person name="Wilson H.S."/>
            <person name="De Leon M.E."/>
        </authorList>
    </citation>
    <scope>NUCLEOTIDE SEQUENCE [LARGE SCALE GENOMIC DNA]</scope>
    <source>
        <strain evidence="1 2">HSC-2F05</strain>
    </source>
</reference>
<gene>
    <name evidence="1" type="ORF">LE190_06230</name>
</gene>
<evidence type="ECO:0000313" key="2">
    <source>
        <dbReference type="Proteomes" id="UP001198602"/>
    </source>
</evidence>
<sequence length="83" mass="8530">MMQHQFQLSTPLAFADVARIVDTLCALPGVHAIDAVPGTRELSVHADEMAISRQAISEAAARAGFAEIQGGARNGGCCGGCCS</sequence>
<name>A0ABS7Y774_9BURK</name>
<evidence type="ECO:0000313" key="1">
    <source>
        <dbReference type="EMBL" id="MCA1855524.1"/>
    </source>
</evidence>
<accession>A0ABS7Y774</accession>
<protein>
    <recommendedName>
        <fullName evidence="3">Copper chaperone</fullName>
    </recommendedName>
</protein>
<organism evidence="1 2">
    <name type="scientific">Massilia hydrophila</name>
    <dbReference type="NCBI Taxonomy" id="3044279"/>
    <lineage>
        <taxon>Bacteria</taxon>
        <taxon>Pseudomonadati</taxon>
        <taxon>Pseudomonadota</taxon>
        <taxon>Betaproteobacteria</taxon>
        <taxon>Burkholderiales</taxon>
        <taxon>Oxalobacteraceae</taxon>
        <taxon>Telluria group</taxon>
        <taxon>Massilia</taxon>
    </lineage>
</organism>
<dbReference type="EMBL" id="JAHYBX010000001">
    <property type="protein sequence ID" value="MCA1855524.1"/>
    <property type="molecule type" value="Genomic_DNA"/>
</dbReference>
<evidence type="ECO:0008006" key="3">
    <source>
        <dbReference type="Google" id="ProtNLM"/>
    </source>
</evidence>